<dbReference type="GO" id="GO:0055085">
    <property type="term" value="P:transmembrane transport"/>
    <property type="evidence" value="ECO:0007669"/>
    <property type="project" value="TreeGrafter"/>
</dbReference>
<feature type="transmembrane region" description="Helical" evidence="6">
    <location>
        <begin position="276"/>
        <end position="296"/>
    </location>
</feature>
<keyword evidence="8" id="KW-1185">Reference proteome</keyword>
<evidence type="ECO:0000256" key="3">
    <source>
        <dbReference type="ARBA" id="ARBA00022692"/>
    </source>
</evidence>
<gene>
    <name evidence="7" type="ORF">TRM7557_03240</name>
</gene>
<dbReference type="Pfam" id="PF01594">
    <property type="entry name" value="AI-2E_transport"/>
    <property type="match status" value="2"/>
</dbReference>
<evidence type="ECO:0000256" key="4">
    <source>
        <dbReference type="ARBA" id="ARBA00022989"/>
    </source>
</evidence>
<keyword evidence="3 6" id="KW-0812">Transmembrane</keyword>
<dbReference type="EMBL" id="CYSD01000042">
    <property type="protein sequence ID" value="CUH81101.1"/>
    <property type="molecule type" value="Genomic_DNA"/>
</dbReference>
<feature type="transmembrane region" description="Helical" evidence="6">
    <location>
        <begin position="316"/>
        <end position="349"/>
    </location>
</feature>
<evidence type="ECO:0000313" key="8">
    <source>
        <dbReference type="Proteomes" id="UP000052022"/>
    </source>
</evidence>
<evidence type="ECO:0000256" key="5">
    <source>
        <dbReference type="ARBA" id="ARBA00023136"/>
    </source>
</evidence>
<proteinExistence type="inferred from homology"/>
<comment type="subcellular location">
    <subcellularLocation>
        <location evidence="1">Membrane</location>
        <topology evidence="1">Multi-pass membrane protein</topology>
    </subcellularLocation>
</comment>
<dbReference type="RefSeq" id="WP_058291242.1">
    <property type="nucleotide sequence ID" value="NZ_CYSD01000042.1"/>
</dbReference>
<evidence type="ECO:0000256" key="1">
    <source>
        <dbReference type="ARBA" id="ARBA00004141"/>
    </source>
</evidence>
<feature type="transmembrane region" description="Helical" evidence="6">
    <location>
        <begin position="209"/>
        <end position="235"/>
    </location>
</feature>
<dbReference type="Proteomes" id="UP000052022">
    <property type="component" value="Unassembled WGS sequence"/>
</dbReference>
<name>A0A0P1GWG9_9RHOB</name>
<feature type="transmembrane region" description="Helical" evidence="6">
    <location>
        <begin position="241"/>
        <end position="264"/>
    </location>
</feature>
<feature type="transmembrane region" description="Helical" evidence="6">
    <location>
        <begin position="140"/>
        <end position="167"/>
    </location>
</feature>
<keyword evidence="5 6" id="KW-0472">Membrane</keyword>
<dbReference type="InterPro" id="IPR002549">
    <property type="entry name" value="AI-2E-like"/>
</dbReference>
<accession>A0A0P1GWG9</accession>
<evidence type="ECO:0000313" key="7">
    <source>
        <dbReference type="EMBL" id="CUH81101.1"/>
    </source>
</evidence>
<dbReference type="GO" id="GO:0016020">
    <property type="term" value="C:membrane"/>
    <property type="evidence" value="ECO:0007669"/>
    <property type="project" value="UniProtKB-SubCell"/>
</dbReference>
<reference evidence="7 8" key="1">
    <citation type="submission" date="2015-09" db="EMBL/GenBank/DDBJ databases">
        <authorList>
            <consortium name="Swine Surveillance"/>
        </authorList>
    </citation>
    <scope>NUCLEOTIDE SEQUENCE [LARGE SCALE GENOMIC DNA]</scope>
    <source>
        <strain evidence="7 8">CECT 7557</strain>
    </source>
</reference>
<dbReference type="STRING" id="928856.SAMN04488049_10276"/>
<dbReference type="OrthoDB" id="5792512at2"/>
<sequence length="382" mass="41077">MALPARKQLTYWGIAAVVFSLVLWALGHVLLPFILGAAIAYLMDPVADRLERSGFSREAATAIITVSAVVIIFPLVLVVVQMLIGQMVDLIHTLPQALSDLRAFAHKQFPQIFDEGSRLRALLTQIWSALQGRSGQFVEAFIGSAMSLINVIVLVVIVPVVAVYLLLDWDRMIARIDALLPRDHAPVIRRLAGEIDAVLASFIRGMGTVCLILGTYYAIALMAVGLNFGLAVGFVAGLVTFIPYLGSIIGGVLAIGLALFQYWGGTEVVDGQTVTIATDWVRIGLVAAIFFLGQIVEGNFLTPKLVGSSVGLHPVWLLLALSVFGALFGFVGMLVAVPVAAALGVLARFATTQYLDSRLYQGLTHPTVTRHVREDSLEDSDA</sequence>
<dbReference type="PANTHER" id="PTHR21716:SF64">
    <property type="entry name" value="AI-2 TRANSPORT PROTEIN TQSA"/>
    <property type="match status" value="1"/>
</dbReference>
<evidence type="ECO:0000256" key="6">
    <source>
        <dbReference type="SAM" id="Phobius"/>
    </source>
</evidence>
<evidence type="ECO:0000256" key="2">
    <source>
        <dbReference type="ARBA" id="ARBA00009773"/>
    </source>
</evidence>
<dbReference type="PANTHER" id="PTHR21716">
    <property type="entry name" value="TRANSMEMBRANE PROTEIN"/>
    <property type="match status" value="1"/>
</dbReference>
<comment type="similarity">
    <text evidence="2">Belongs to the autoinducer-2 exporter (AI-2E) (TC 2.A.86) family.</text>
</comment>
<feature type="transmembrane region" description="Helical" evidence="6">
    <location>
        <begin position="62"/>
        <end position="84"/>
    </location>
</feature>
<keyword evidence="4 6" id="KW-1133">Transmembrane helix</keyword>
<feature type="transmembrane region" description="Helical" evidence="6">
    <location>
        <begin position="12"/>
        <end position="42"/>
    </location>
</feature>
<protein>
    <submittedName>
        <fullName evidence="7">Pheromone autoinducer 2 transporter</fullName>
    </submittedName>
</protein>
<dbReference type="AlphaFoldDB" id="A0A0P1GWG9"/>
<organism evidence="7 8">
    <name type="scientific">Tritonibacter multivorans</name>
    <dbReference type="NCBI Taxonomy" id="928856"/>
    <lineage>
        <taxon>Bacteria</taxon>
        <taxon>Pseudomonadati</taxon>
        <taxon>Pseudomonadota</taxon>
        <taxon>Alphaproteobacteria</taxon>
        <taxon>Rhodobacterales</taxon>
        <taxon>Paracoccaceae</taxon>
        <taxon>Tritonibacter</taxon>
    </lineage>
</organism>